<evidence type="ECO:0000313" key="2">
    <source>
        <dbReference type="Proteomes" id="UP000031668"/>
    </source>
</evidence>
<protein>
    <submittedName>
        <fullName evidence="1">Uncharacterized protein</fullName>
    </submittedName>
</protein>
<comment type="caution">
    <text evidence="1">The sequence shown here is derived from an EMBL/GenBank/DDBJ whole genome shotgun (WGS) entry which is preliminary data.</text>
</comment>
<dbReference type="EMBL" id="JWZT01003145">
    <property type="protein sequence ID" value="KII67525.1"/>
    <property type="molecule type" value="Genomic_DNA"/>
</dbReference>
<dbReference type="Proteomes" id="UP000031668">
    <property type="component" value="Unassembled WGS sequence"/>
</dbReference>
<keyword evidence="2" id="KW-1185">Reference proteome</keyword>
<accession>A0A0C2MTJ5</accession>
<sequence>MFVFDAERWEHSTIKFTIEDAYYDIEESASIYVNFDQWRHYGPKDFQFLKFTILPYQNYALLFKGKYWTTENLKRIAVTQNYIHLMPTYLKTITCSIEGLVRH</sequence>
<gene>
    <name evidence="1" type="ORF">RF11_10948</name>
</gene>
<name>A0A0C2MTJ5_THEKT</name>
<organism evidence="1 2">
    <name type="scientific">Thelohanellus kitauei</name>
    <name type="common">Myxosporean</name>
    <dbReference type="NCBI Taxonomy" id="669202"/>
    <lineage>
        <taxon>Eukaryota</taxon>
        <taxon>Metazoa</taxon>
        <taxon>Cnidaria</taxon>
        <taxon>Myxozoa</taxon>
        <taxon>Myxosporea</taxon>
        <taxon>Bivalvulida</taxon>
        <taxon>Platysporina</taxon>
        <taxon>Myxobolidae</taxon>
        <taxon>Thelohanellus</taxon>
    </lineage>
</organism>
<evidence type="ECO:0000313" key="1">
    <source>
        <dbReference type="EMBL" id="KII67525.1"/>
    </source>
</evidence>
<dbReference type="AlphaFoldDB" id="A0A0C2MTJ5"/>
<proteinExistence type="predicted"/>
<reference evidence="1 2" key="1">
    <citation type="journal article" date="2014" name="Genome Biol. Evol.">
        <title>The genome of the myxosporean Thelohanellus kitauei shows adaptations to nutrient acquisition within its fish host.</title>
        <authorList>
            <person name="Yang Y."/>
            <person name="Xiong J."/>
            <person name="Zhou Z."/>
            <person name="Huo F."/>
            <person name="Miao W."/>
            <person name="Ran C."/>
            <person name="Liu Y."/>
            <person name="Zhang J."/>
            <person name="Feng J."/>
            <person name="Wang M."/>
            <person name="Wang M."/>
            <person name="Wang L."/>
            <person name="Yao B."/>
        </authorList>
    </citation>
    <scope>NUCLEOTIDE SEQUENCE [LARGE SCALE GENOMIC DNA]</scope>
    <source>
        <strain evidence="1">Wuqing</strain>
    </source>
</reference>